<name>A0A4Z2JAY9_9TELE</name>
<reference evidence="1 2" key="1">
    <citation type="submission" date="2019-03" db="EMBL/GenBank/DDBJ databases">
        <title>First draft genome of Liparis tanakae, snailfish: a comprehensive survey of snailfish specific genes.</title>
        <authorList>
            <person name="Kim W."/>
            <person name="Song I."/>
            <person name="Jeong J.-H."/>
            <person name="Kim D."/>
            <person name="Kim S."/>
            <person name="Ryu S."/>
            <person name="Song J.Y."/>
            <person name="Lee S.K."/>
        </authorList>
    </citation>
    <scope>NUCLEOTIDE SEQUENCE [LARGE SCALE GENOMIC DNA]</scope>
    <source>
        <tissue evidence="1">Muscle</tissue>
    </source>
</reference>
<evidence type="ECO:0000313" key="1">
    <source>
        <dbReference type="EMBL" id="TNN87004.1"/>
    </source>
</evidence>
<dbReference type="Proteomes" id="UP000314294">
    <property type="component" value="Unassembled WGS sequence"/>
</dbReference>
<organism evidence="1 2">
    <name type="scientific">Liparis tanakae</name>
    <name type="common">Tanaka's snailfish</name>
    <dbReference type="NCBI Taxonomy" id="230148"/>
    <lineage>
        <taxon>Eukaryota</taxon>
        <taxon>Metazoa</taxon>
        <taxon>Chordata</taxon>
        <taxon>Craniata</taxon>
        <taxon>Vertebrata</taxon>
        <taxon>Euteleostomi</taxon>
        <taxon>Actinopterygii</taxon>
        <taxon>Neopterygii</taxon>
        <taxon>Teleostei</taxon>
        <taxon>Neoteleostei</taxon>
        <taxon>Acanthomorphata</taxon>
        <taxon>Eupercaria</taxon>
        <taxon>Perciformes</taxon>
        <taxon>Cottioidei</taxon>
        <taxon>Cottales</taxon>
        <taxon>Liparidae</taxon>
        <taxon>Liparis</taxon>
    </lineage>
</organism>
<evidence type="ECO:0000313" key="2">
    <source>
        <dbReference type="Proteomes" id="UP000314294"/>
    </source>
</evidence>
<sequence length="137" mass="15592">MHHLVPLVRRGLLIGRRWCLRRFLQVRDIGKVILLGHTNGQSQDHQLPLTGAPCRDWPESAPQLRLPYSERPLLPRGSPGPPWGRLVCPHPHPHRCRYLPLLSRQPRLPQAVRVQCVIVPNFGMWWGGGRDRGPAVG</sequence>
<dbReference type="EMBL" id="SRLO01000012">
    <property type="protein sequence ID" value="TNN87004.1"/>
    <property type="molecule type" value="Genomic_DNA"/>
</dbReference>
<dbReference type="AlphaFoldDB" id="A0A4Z2JAY9"/>
<comment type="caution">
    <text evidence="1">The sequence shown here is derived from an EMBL/GenBank/DDBJ whole genome shotgun (WGS) entry which is preliminary data.</text>
</comment>
<accession>A0A4Z2JAY9</accession>
<keyword evidence="2" id="KW-1185">Reference proteome</keyword>
<gene>
    <name evidence="1" type="ORF">EYF80_002759</name>
</gene>
<proteinExistence type="predicted"/>
<protein>
    <submittedName>
        <fullName evidence="1">Uncharacterized protein</fullName>
    </submittedName>
</protein>